<evidence type="ECO:0000313" key="11">
    <source>
        <dbReference type="Proteomes" id="UP001209878"/>
    </source>
</evidence>
<dbReference type="GO" id="GO:0008270">
    <property type="term" value="F:zinc ion binding"/>
    <property type="evidence" value="ECO:0007669"/>
    <property type="project" value="UniProtKB-KW"/>
</dbReference>
<evidence type="ECO:0000256" key="6">
    <source>
        <dbReference type="ARBA" id="ARBA00023136"/>
    </source>
</evidence>
<dbReference type="AlphaFoldDB" id="A0AAD9UKG6"/>
<keyword evidence="6" id="KW-0472">Membrane</keyword>
<dbReference type="Pfam" id="PF13923">
    <property type="entry name" value="zf-C3HC4_2"/>
    <property type="match status" value="1"/>
</dbReference>
<dbReference type="EMBL" id="JAODUO010000028">
    <property type="protein sequence ID" value="KAK2192567.1"/>
    <property type="molecule type" value="Genomic_DNA"/>
</dbReference>
<dbReference type="PROSITE" id="PS50089">
    <property type="entry name" value="ZF_RING_2"/>
    <property type="match status" value="1"/>
</dbReference>
<dbReference type="GO" id="GO:0031902">
    <property type="term" value="C:late endosome membrane"/>
    <property type="evidence" value="ECO:0007669"/>
    <property type="project" value="UniProtKB-SubCell"/>
</dbReference>
<keyword evidence="5" id="KW-0862">Zinc</keyword>
<evidence type="ECO:0000256" key="3">
    <source>
        <dbReference type="ARBA" id="ARBA00022723"/>
    </source>
</evidence>
<dbReference type="SUPFAM" id="SSF57850">
    <property type="entry name" value="RING/U-box"/>
    <property type="match status" value="1"/>
</dbReference>
<dbReference type="Proteomes" id="UP001209878">
    <property type="component" value="Unassembled WGS sequence"/>
</dbReference>
<dbReference type="GO" id="GO:0030674">
    <property type="term" value="F:protein-macromolecule adaptor activity"/>
    <property type="evidence" value="ECO:0007669"/>
    <property type="project" value="TreeGrafter"/>
</dbReference>
<dbReference type="InterPro" id="IPR013083">
    <property type="entry name" value="Znf_RING/FYVE/PHD"/>
</dbReference>
<evidence type="ECO:0000256" key="4">
    <source>
        <dbReference type="ARBA" id="ARBA00022771"/>
    </source>
</evidence>
<evidence type="ECO:0000256" key="7">
    <source>
        <dbReference type="PROSITE-ProRule" id="PRU00175"/>
    </source>
</evidence>
<dbReference type="GO" id="GO:0006904">
    <property type="term" value="P:vesicle docking involved in exocytosis"/>
    <property type="evidence" value="ECO:0007669"/>
    <property type="project" value="TreeGrafter"/>
</dbReference>
<protein>
    <recommendedName>
        <fullName evidence="9">RING-type domain-containing protein</fullName>
    </recommendedName>
</protein>
<keyword evidence="11" id="KW-1185">Reference proteome</keyword>
<dbReference type="CDD" id="cd16688">
    <property type="entry name" value="RING-H2_Vps11"/>
    <property type="match status" value="1"/>
</dbReference>
<keyword evidence="3" id="KW-0479">Metal-binding</keyword>
<proteinExistence type="inferred from homology"/>
<dbReference type="Gene3D" id="3.30.40.10">
    <property type="entry name" value="Zinc/RING finger domain, C3HC4 (zinc finger)"/>
    <property type="match status" value="1"/>
</dbReference>
<dbReference type="PANTHER" id="PTHR23323">
    <property type="entry name" value="VACUOLAR PROTEIN SORTING-ASSOCIATED PROTEIN"/>
    <property type="match status" value="1"/>
</dbReference>
<dbReference type="FunFam" id="3.30.40.10:FF:000258">
    <property type="entry name" value="Vacuolar protein sorting-associated protein 11 homolog"/>
    <property type="match status" value="1"/>
</dbReference>
<comment type="similarity">
    <text evidence="2">Belongs to the VPS11 family.</text>
</comment>
<feature type="domain" description="RING-type" evidence="9">
    <location>
        <begin position="156"/>
        <end position="194"/>
    </location>
</feature>
<feature type="compositionally biased region" description="Polar residues" evidence="8">
    <location>
        <begin position="262"/>
        <end position="272"/>
    </location>
</feature>
<dbReference type="GO" id="GO:0030897">
    <property type="term" value="C:HOPS complex"/>
    <property type="evidence" value="ECO:0007669"/>
    <property type="project" value="TreeGrafter"/>
</dbReference>
<dbReference type="GO" id="GO:0007033">
    <property type="term" value="P:vacuole organization"/>
    <property type="evidence" value="ECO:0007669"/>
    <property type="project" value="TreeGrafter"/>
</dbReference>
<organism evidence="10 11">
    <name type="scientific">Ridgeia piscesae</name>
    <name type="common">Tubeworm</name>
    <dbReference type="NCBI Taxonomy" id="27915"/>
    <lineage>
        <taxon>Eukaryota</taxon>
        <taxon>Metazoa</taxon>
        <taxon>Spiralia</taxon>
        <taxon>Lophotrochozoa</taxon>
        <taxon>Annelida</taxon>
        <taxon>Polychaeta</taxon>
        <taxon>Sedentaria</taxon>
        <taxon>Canalipalpata</taxon>
        <taxon>Sabellida</taxon>
        <taxon>Siboglinidae</taxon>
        <taxon>Ridgeia</taxon>
    </lineage>
</organism>
<dbReference type="GO" id="GO:0048284">
    <property type="term" value="P:organelle fusion"/>
    <property type="evidence" value="ECO:0007669"/>
    <property type="project" value="TreeGrafter"/>
</dbReference>
<dbReference type="PANTHER" id="PTHR23323:SF24">
    <property type="entry name" value="VACUOLAR PROTEIN SORTING-ASSOCIATED PROTEIN 11 HOMOLOG"/>
    <property type="match status" value="1"/>
</dbReference>
<dbReference type="InterPro" id="IPR001841">
    <property type="entry name" value="Znf_RING"/>
</dbReference>
<name>A0AAD9UKG6_RIDPI</name>
<gene>
    <name evidence="10" type="ORF">NP493_28g12007</name>
</gene>
<dbReference type="Pfam" id="PF23356">
    <property type="entry name" value="TPR_PEP5_VPS11"/>
    <property type="match status" value="1"/>
</dbReference>
<keyword evidence="4 7" id="KW-0863">Zinc-finger</keyword>
<evidence type="ECO:0000313" key="10">
    <source>
        <dbReference type="EMBL" id="KAK2192567.1"/>
    </source>
</evidence>
<accession>A0AAD9UKG6</accession>
<evidence type="ECO:0000256" key="5">
    <source>
        <dbReference type="ARBA" id="ARBA00022833"/>
    </source>
</evidence>
<sequence>MCRVQSSCPPLLYNTLTDLYLHEYVHEKEISAGYDLDQVLVLCQMYNFKAGILFLYEKAKLYQQILRYHIEHNEHSHIIETCKKFGYLDNVAHIDKNNLLPPLLVVQTLAHNSTATLAVVKEDERLIQQYRDDTEKMRSHIEELKTSAKIFQASKCSVCSHPLDVPSVHFLCQHSYHQQCFESYAENDTDCPACLPENRRVLDIIHAQEQSRDLHEQFHSQLERSQDGFSVVAEYFSRGVFNKMTILTDPPSPRVHSDPAVQRQQLFSASRR</sequence>
<evidence type="ECO:0000256" key="1">
    <source>
        <dbReference type="ARBA" id="ARBA00004492"/>
    </source>
</evidence>
<comment type="caution">
    <text evidence="10">The sequence shown here is derived from an EMBL/GenBank/DDBJ whole genome shotgun (WGS) entry which is preliminary data.</text>
</comment>
<dbReference type="Pfam" id="PF12451">
    <property type="entry name" value="VPS11_C"/>
    <property type="match status" value="1"/>
</dbReference>
<dbReference type="InterPro" id="IPR024763">
    <property type="entry name" value="VPS11_C"/>
</dbReference>
<feature type="region of interest" description="Disordered" evidence="8">
    <location>
        <begin position="249"/>
        <end position="272"/>
    </location>
</feature>
<evidence type="ECO:0000259" key="9">
    <source>
        <dbReference type="PROSITE" id="PS50089"/>
    </source>
</evidence>
<dbReference type="InterPro" id="IPR057308">
    <property type="entry name" value="CHCR_PEP5_VPS11"/>
</dbReference>
<reference evidence="10" key="1">
    <citation type="journal article" date="2023" name="Mol. Biol. Evol.">
        <title>Third-Generation Sequencing Reveals the Adaptive Role of the Epigenome in Three Deep-Sea Polychaetes.</title>
        <authorList>
            <person name="Perez M."/>
            <person name="Aroh O."/>
            <person name="Sun Y."/>
            <person name="Lan Y."/>
            <person name="Juniper S.K."/>
            <person name="Young C.R."/>
            <person name="Angers B."/>
            <person name="Qian P.Y."/>
        </authorList>
    </citation>
    <scope>NUCLEOTIDE SEQUENCE</scope>
    <source>
        <strain evidence="10">R07B-5</strain>
    </source>
</reference>
<comment type="subcellular location">
    <subcellularLocation>
        <location evidence="1">Late endosome membrane</location>
        <topology evidence="1">Peripheral membrane protein</topology>
        <orientation evidence="1">Cytoplasmic side</orientation>
    </subcellularLocation>
</comment>
<evidence type="ECO:0000256" key="2">
    <source>
        <dbReference type="ARBA" id="ARBA00007070"/>
    </source>
</evidence>
<evidence type="ECO:0000256" key="8">
    <source>
        <dbReference type="SAM" id="MobiDB-lite"/>
    </source>
</evidence>
<dbReference type="GO" id="GO:0007032">
    <property type="term" value="P:endosome organization"/>
    <property type="evidence" value="ECO:0007669"/>
    <property type="project" value="TreeGrafter"/>
</dbReference>